<sequence length="313" mass="35111">MSELLSGSRGKDKYWKSNYYGIDFVRLICRHLEGNVQSLRKLAVSYDWPNLLCDLTASLPWAECGTQLSEEFSSTFGHVVELDLQLESEDSLSLISLMCSFPRLEVLTVRSGLDGSISLGEDMRLPGHFLPASLQTLRLGGAHWDAYYDGAREDGLLLFDRWLHTHCPARLSSLSIYQSYIGVPTAGSPTILPNIEPLLVQCEDDLQFIHIGMDSWRTSTEVVRNVFYNLSTAHRLEGLIISARNIVQRNPPSPEPSSHIMLTVISQMINTVTSPRLQRITFNVSGVGFRVLDKEWGALDTLLASKKICLRCH</sequence>
<evidence type="ECO:0000313" key="2">
    <source>
        <dbReference type="Proteomes" id="UP001465976"/>
    </source>
</evidence>
<name>A0ABR3EWI2_9AGAR</name>
<dbReference type="EMBL" id="JBAHYK010001660">
    <property type="protein sequence ID" value="KAL0567154.1"/>
    <property type="molecule type" value="Genomic_DNA"/>
</dbReference>
<gene>
    <name evidence="1" type="ORF">V5O48_014839</name>
</gene>
<keyword evidence="2" id="KW-1185">Reference proteome</keyword>
<protein>
    <submittedName>
        <fullName evidence="1">Uncharacterized protein</fullName>
    </submittedName>
</protein>
<accession>A0ABR3EWI2</accession>
<organism evidence="1 2">
    <name type="scientific">Marasmius crinis-equi</name>
    <dbReference type="NCBI Taxonomy" id="585013"/>
    <lineage>
        <taxon>Eukaryota</taxon>
        <taxon>Fungi</taxon>
        <taxon>Dikarya</taxon>
        <taxon>Basidiomycota</taxon>
        <taxon>Agaricomycotina</taxon>
        <taxon>Agaricomycetes</taxon>
        <taxon>Agaricomycetidae</taxon>
        <taxon>Agaricales</taxon>
        <taxon>Marasmiineae</taxon>
        <taxon>Marasmiaceae</taxon>
        <taxon>Marasmius</taxon>
    </lineage>
</organism>
<dbReference type="Proteomes" id="UP001465976">
    <property type="component" value="Unassembled WGS sequence"/>
</dbReference>
<comment type="caution">
    <text evidence="1">The sequence shown here is derived from an EMBL/GenBank/DDBJ whole genome shotgun (WGS) entry which is preliminary data.</text>
</comment>
<proteinExistence type="predicted"/>
<reference evidence="1 2" key="1">
    <citation type="submission" date="2024-02" db="EMBL/GenBank/DDBJ databases">
        <title>A draft genome for the cacao thread blight pathogen Marasmius crinis-equi.</title>
        <authorList>
            <person name="Cohen S.P."/>
            <person name="Baruah I.K."/>
            <person name="Amoako-Attah I."/>
            <person name="Bukari Y."/>
            <person name="Meinhardt L.W."/>
            <person name="Bailey B.A."/>
        </authorList>
    </citation>
    <scope>NUCLEOTIDE SEQUENCE [LARGE SCALE GENOMIC DNA]</scope>
    <source>
        <strain evidence="1 2">GH-76</strain>
    </source>
</reference>
<evidence type="ECO:0000313" key="1">
    <source>
        <dbReference type="EMBL" id="KAL0567154.1"/>
    </source>
</evidence>